<feature type="compositionally biased region" description="Basic and acidic residues" evidence="1">
    <location>
        <begin position="99"/>
        <end position="108"/>
    </location>
</feature>
<feature type="compositionally biased region" description="Polar residues" evidence="1">
    <location>
        <begin position="85"/>
        <end position="97"/>
    </location>
</feature>
<protein>
    <submittedName>
        <fullName evidence="3 4">Uncharacterized protein</fullName>
    </submittedName>
</protein>
<organism evidence="3">
    <name type="scientific">Puccinia triticina (isolate 1-1 / race 1 (BBBD))</name>
    <name type="common">Brown leaf rust fungus</name>
    <dbReference type="NCBI Taxonomy" id="630390"/>
    <lineage>
        <taxon>Eukaryota</taxon>
        <taxon>Fungi</taxon>
        <taxon>Dikarya</taxon>
        <taxon>Basidiomycota</taxon>
        <taxon>Pucciniomycotina</taxon>
        <taxon>Pucciniomycetes</taxon>
        <taxon>Pucciniales</taxon>
        <taxon>Pucciniaceae</taxon>
        <taxon>Puccinia</taxon>
    </lineage>
</organism>
<feature type="signal peptide" evidence="2">
    <location>
        <begin position="1"/>
        <end position="28"/>
    </location>
</feature>
<reference evidence="3" key="2">
    <citation type="submission" date="2016-05" db="EMBL/GenBank/DDBJ databases">
        <title>Comparative analysis highlights variable genome content of wheat rusts and divergence of the mating loci.</title>
        <authorList>
            <person name="Cuomo C.A."/>
            <person name="Bakkeren G."/>
            <person name="Szabo L."/>
            <person name="Khalil H."/>
            <person name="Joly D."/>
            <person name="Goldberg J."/>
            <person name="Young S."/>
            <person name="Zeng Q."/>
            <person name="Fellers J."/>
        </authorList>
    </citation>
    <scope>NUCLEOTIDE SEQUENCE [LARGE SCALE GENOMIC DNA]</scope>
    <source>
        <strain evidence="3">1-1 BBBD Race 1</strain>
    </source>
</reference>
<evidence type="ECO:0000256" key="2">
    <source>
        <dbReference type="SAM" id="SignalP"/>
    </source>
</evidence>
<name>A0A180FVV6_PUCT1</name>
<dbReference type="AlphaFoldDB" id="A0A180FVV6"/>
<evidence type="ECO:0000256" key="1">
    <source>
        <dbReference type="SAM" id="MobiDB-lite"/>
    </source>
</evidence>
<feature type="non-terminal residue" evidence="3">
    <location>
        <position position="108"/>
    </location>
</feature>
<feature type="non-terminal residue" evidence="3">
    <location>
        <position position="1"/>
    </location>
</feature>
<keyword evidence="5" id="KW-1185">Reference proteome</keyword>
<evidence type="ECO:0000313" key="4">
    <source>
        <dbReference type="EnsemblFungi" id="PTTG_31156-t43_1-p1"/>
    </source>
</evidence>
<evidence type="ECO:0000313" key="5">
    <source>
        <dbReference type="Proteomes" id="UP000005240"/>
    </source>
</evidence>
<dbReference type="EMBL" id="ADAS02014428">
    <property type="protein sequence ID" value="OAV84615.1"/>
    <property type="molecule type" value="Genomic_DNA"/>
</dbReference>
<gene>
    <name evidence="3" type="ORF">PTTG_31156</name>
</gene>
<feature type="compositionally biased region" description="Polar residues" evidence="1">
    <location>
        <begin position="46"/>
        <end position="61"/>
    </location>
</feature>
<dbReference type="VEuPathDB" id="FungiDB:PTTG_31156"/>
<reference evidence="4" key="4">
    <citation type="submission" date="2025-05" db="UniProtKB">
        <authorList>
            <consortium name="EnsemblFungi"/>
        </authorList>
    </citation>
    <scope>IDENTIFICATION</scope>
    <source>
        <strain evidence="4">isolate 1-1 / race 1 (BBBD)</strain>
    </source>
</reference>
<keyword evidence="2" id="KW-0732">Signal</keyword>
<feature type="region of interest" description="Disordered" evidence="1">
    <location>
        <begin position="43"/>
        <end position="108"/>
    </location>
</feature>
<accession>A0A180FVV6</accession>
<dbReference type="EnsemblFungi" id="PTTG_31156-t43_1">
    <property type="protein sequence ID" value="PTTG_31156-t43_1-p1"/>
    <property type="gene ID" value="PTTG_31156"/>
</dbReference>
<sequence>ATQNSSKMFASLSLLQVGWLIIGSKALARPLLEGLPDHDATIPLNLDSNSQARGSEGNSFSLGPDAPPSPNFQEKLSNRKRLLGQDQQHAGQTSPHLSTMERDKGSDG</sequence>
<evidence type="ECO:0000313" key="3">
    <source>
        <dbReference type="EMBL" id="OAV84615.1"/>
    </source>
</evidence>
<reference evidence="3" key="1">
    <citation type="submission" date="2009-11" db="EMBL/GenBank/DDBJ databases">
        <authorList>
            <consortium name="The Broad Institute Genome Sequencing Platform"/>
            <person name="Ward D."/>
            <person name="Feldgarden M."/>
            <person name="Earl A."/>
            <person name="Young S.K."/>
            <person name="Zeng Q."/>
            <person name="Koehrsen M."/>
            <person name="Alvarado L."/>
            <person name="Berlin A."/>
            <person name="Bochicchio J."/>
            <person name="Borenstein D."/>
            <person name="Chapman S.B."/>
            <person name="Chen Z."/>
            <person name="Engels R."/>
            <person name="Freedman E."/>
            <person name="Gellesch M."/>
            <person name="Goldberg J."/>
            <person name="Griggs A."/>
            <person name="Gujja S."/>
            <person name="Heilman E."/>
            <person name="Heiman D."/>
            <person name="Hepburn T."/>
            <person name="Howarth C."/>
            <person name="Jen D."/>
            <person name="Larson L."/>
            <person name="Lewis B."/>
            <person name="Mehta T."/>
            <person name="Park D."/>
            <person name="Pearson M."/>
            <person name="Roberts A."/>
            <person name="Saif S."/>
            <person name="Shea T."/>
            <person name="Shenoy N."/>
            <person name="Sisk P."/>
            <person name="Stolte C."/>
            <person name="Sykes S."/>
            <person name="Thomson T."/>
            <person name="Walk T."/>
            <person name="White J."/>
            <person name="Yandava C."/>
            <person name="Izard J."/>
            <person name="Baranova O.V."/>
            <person name="Blanton J.M."/>
            <person name="Tanner A.C."/>
            <person name="Dewhirst F.E."/>
            <person name="Haas B."/>
            <person name="Nusbaum C."/>
            <person name="Birren B."/>
        </authorList>
    </citation>
    <scope>NUCLEOTIDE SEQUENCE [LARGE SCALE GENOMIC DNA]</scope>
    <source>
        <strain evidence="3">1-1 BBBD Race 1</strain>
    </source>
</reference>
<reference evidence="4 5" key="3">
    <citation type="journal article" date="2017" name="G3 (Bethesda)">
        <title>Comparative analysis highlights variable genome content of wheat rusts and divergence of the mating loci.</title>
        <authorList>
            <person name="Cuomo C.A."/>
            <person name="Bakkeren G."/>
            <person name="Khalil H.B."/>
            <person name="Panwar V."/>
            <person name="Joly D."/>
            <person name="Linning R."/>
            <person name="Sakthikumar S."/>
            <person name="Song X."/>
            <person name="Adiconis X."/>
            <person name="Fan L."/>
            <person name="Goldberg J.M."/>
            <person name="Levin J.Z."/>
            <person name="Young S."/>
            <person name="Zeng Q."/>
            <person name="Anikster Y."/>
            <person name="Bruce M."/>
            <person name="Wang M."/>
            <person name="Yin C."/>
            <person name="McCallum B."/>
            <person name="Szabo L.J."/>
            <person name="Hulbert S."/>
            <person name="Chen X."/>
            <person name="Fellers J.P."/>
        </authorList>
    </citation>
    <scope>NUCLEOTIDE SEQUENCE</scope>
    <source>
        <strain evidence="4">isolate 1-1 / race 1 (BBBD)</strain>
        <strain evidence="5">Isolate 1-1 / race 1 (BBBD)</strain>
    </source>
</reference>
<feature type="chain" id="PRO_5008109415" evidence="2">
    <location>
        <begin position="29"/>
        <end position="108"/>
    </location>
</feature>
<proteinExistence type="predicted"/>
<dbReference type="Proteomes" id="UP000005240">
    <property type="component" value="Unassembled WGS sequence"/>
</dbReference>